<comment type="caution">
    <text evidence="9">The sequence shown here is derived from an EMBL/GenBank/DDBJ whole genome shotgun (WGS) entry which is preliminary data.</text>
</comment>
<gene>
    <name evidence="9" type="ORF">D9611_001679</name>
</gene>
<dbReference type="Gene3D" id="2.60.120.260">
    <property type="entry name" value="Galactose-binding domain-like"/>
    <property type="match status" value="2"/>
</dbReference>
<dbReference type="EMBL" id="JAACJK010000001">
    <property type="protein sequence ID" value="KAF5341874.1"/>
    <property type="molecule type" value="Genomic_DNA"/>
</dbReference>
<dbReference type="CDD" id="cd08366">
    <property type="entry name" value="APC10"/>
    <property type="match status" value="1"/>
</dbReference>
<dbReference type="PROSITE" id="PS51284">
    <property type="entry name" value="DOC"/>
    <property type="match status" value="1"/>
</dbReference>
<feature type="region of interest" description="Disordered" evidence="7">
    <location>
        <begin position="1"/>
        <end position="34"/>
    </location>
</feature>
<dbReference type="GO" id="GO:0005680">
    <property type="term" value="C:anaphase-promoting complex"/>
    <property type="evidence" value="ECO:0007669"/>
    <property type="project" value="InterPro"/>
</dbReference>
<feature type="domain" description="DOC" evidence="8">
    <location>
        <begin position="1"/>
        <end position="179"/>
    </location>
</feature>
<evidence type="ECO:0000313" key="9">
    <source>
        <dbReference type="EMBL" id="KAF5341874.1"/>
    </source>
</evidence>
<reference evidence="9 10" key="1">
    <citation type="journal article" date="2020" name="ISME J.">
        <title>Uncovering the hidden diversity of litter-decomposition mechanisms in mushroom-forming fungi.</title>
        <authorList>
            <person name="Floudas D."/>
            <person name="Bentzer J."/>
            <person name="Ahren D."/>
            <person name="Johansson T."/>
            <person name="Persson P."/>
            <person name="Tunlid A."/>
        </authorList>
    </citation>
    <scope>NUCLEOTIDE SEQUENCE [LARGE SCALE GENOMIC DNA]</scope>
    <source>
        <strain evidence="9 10">CBS 175.51</strain>
    </source>
</reference>
<proteinExistence type="inferred from homology"/>
<evidence type="ECO:0000256" key="2">
    <source>
        <dbReference type="ARBA" id="ARBA00022618"/>
    </source>
</evidence>
<dbReference type="PANTHER" id="PTHR12936">
    <property type="entry name" value="ANAPHASE-PROMOTING COMPLEX 10"/>
    <property type="match status" value="1"/>
</dbReference>
<keyword evidence="10" id="KW-1185">Reference proteome</keyword>
<dbReference type="OrthoDB" id="24948at2759"/>
<dbReference type="Pfam" id="PF03256">
    <property type="entry name" value="ANAPC10"/>
    <property type="match status" value="2"/>
</dbReference>
<evidence type="ECO:0000256" key="1">
    <source>
        <dbReference type="ARBA" id="ARBA00006762"/>
    </source>
</evidence>
<evidence type="ECO:0000313" key="10">
    <source>
        <dbReference type="Proteomes" id="UP000541558"/>
    </source>
</evidence>
<dbReference type="Proteomes" id="UP000541558">
    <property type="component" value="Unassembled WGS sequence"/>
</dbReference>
<dbReference type="GO" id="GO:0031145">
    <property type="term" value="P:anaphase-promoting complex-dependent catabolic process"/>
    <property type="evidence" value="ECO:0007669"/>
    <property type="project" value="InterPro"/>
</dbReference>
<dbReference type="InterPro" id="IPR004939">
    <property type="entry name" value="APC_su10/DOC_dom"/>
</dbReference>
<dbReference type="InterPro" id="IPR016901">
    <property type="entry name" value="APC10/Doc1"/>
</dbReference>
<protein>
    <recommendedName>
        <fullName evidence="6">Anaphase-promoting complex subunit 10</fullName>
    </recommendedName>
</protein>
<dbReference type="SUPFAM" id="SSF49785">
    <property type="entry name" value="Galactose-binding domain-like"/>
    <property type="match status" value="1"/>
</dbReference>
<keyword evidence="2 6" id="KW-0132">Cell division</keyword>
<dbReference type="PIRSF" id="PIRSF028841">
    <property type="entry name" value="APC10_sub"/>
    <property type="match status" value="1"/>
</dbReference>
<dbReference type="SMART" id="SM01337">
    <property type="entry name" value="APC10"/>
    <property type="match status" value="1"/>
</dbReference>
<sequence>MAGAPPTHPTDLQGDGSVIVHPDSSSKPPPSPYPDISHRAKWSVSSYKFGFGVECLRDGDPETFWHIFLKFSLDDSYTPSTLAIRAGTGSSDLQEVKIMTFEKPEGWVEFDISSEPNDDGEGMCPVYAYVIHIIVAQNHMSGKDTHVRGLRVLGPIDDNLGTEDDAFAFKNLQYKMYETLR</sequence>
<name>A0A8H5CID9_9AGAR</name>
<accession>A0A8H5CID9</accession>
<keyword evidence="3 6" id="KW-0498">Mitosis</keyword>
<evidence type="ECO:0000256" key="4">
    <source>
        <dbReference type="ARBA" id="ARBA00022786"/>
    </source>
</evidence>
<evidence type="ECO:0000256" key="6">
    <source>
        <dbReference type="PIRNR" id="PIRNR028841"/>
    </source>
</evidence>
<evidence type="ECO:0000256" key="7">
    <source>
        <dbReference type="SAM" id="MobiDB-lite"/>
    </source>
</evidence>
<dbReference type="AlphaFoldDB" id="A0A8H5CID9"/>
<evidence type="ECO:0000259" key="8">
    <source>
        <dbReference type="PROSITE" id="PS51284"/>
    </source>
</evidence>
<keyword evidence="4 6" id="KW-0833">Ubl conjugation pathway</keyword>
<dbReference type="GO" id="GO:0051301">
    <property type="term" value="P:cell division"/>
    <property type="evidence" value="ECO:0007669"/>
    <property type="project" value="UniProtKB-KW"/>
</dbReference>
<dbReference type="PANTHER" id="PTHR12936:SF0">
    <property type="entry name" value="ANAPHASE-PROMOTING COMPLEX SUBUNIT 10"/>
    <property type="match status" value="1"/>
</dbReference>
<dbReference type="InterPro" id="IPR008979">
    <property type="entry name" value="Galactose-bd-like_sf"/>
</dbReference>
<evidence type="ECO:0000256" key="3">
    <source>
        <dbReference type="ARBA" id="ARBA00022776"/>
    </source>
</evidence>
<evidence type="ECO:0000256" key="5">
    <source>
        <dbReference type="ARBA" id="ARBA00023306"/>
    </source>
</evidence>
<keyword evidence="5 6" id="KW-0131">Cell cycle</keyword>
<organism evidence="9 10">
    <name type="scientific">Ephemerocybe angulata</name>
    <dbReference type="NCBI Taxonomy" id="980116"/>
    <lineage>
        <taxon>Eukaryota</taxon>
        <taxon>Fungi</taxon>
        <taxon>Dikarya</taxon>
        <taxon>Basidiomycota</taxon>
        <taxon>Agaricomycotina</taxon>
        <taxon>Agaricomycetes</taxon>
        <taxon>Agaricomycetidae</taxon>
        <taxon>Agaricales</taxon>
        <taxon>Agaricineae</taxon>
        <taxon>Psathyrellaceae</taxon>
        <taxon>Ephemerocybe</taxon>
    </lineage>
</organism>
<comment type="similarity">
    <text evidence="1 6">Belongs to the APC10 family.</text>
</comment>
<dbReference type="GO" id="GO:0070979">
    <property type="term" value="P:protein K11-linked ubiquitination"/>
    <property type="evidence" value="ECO:0007669"/>
    <property type="project" value="TreeGrafter"/>
</dbReference>
<comment type="function">
    <text evidence="6">Component of the anaphase promoting complex/cyclosome (APC/C), a cell cycle-regulated E3 ubiquitin-protein ligase complex that controls progression through mitosis and the G1 phase of the cell cycle.</text>
</comment>